<proteinExistence type="predicted"/>
<organism evidence="1 2">
    <name type="scientific">Catalinimonas alkaloidigena</name>
    <dbReference type="NCBI Taxonomy" id="1075417"/>
    <lineage>
        <taxon>Bacteria</taxon>
        <taxon>Pseudomonadati</taxon>
        <taxon>Bacteroidota</taxon>
        <taxon>Cytophagia</taxon>
        <taxon>Cytophagales</taxon>
        <taxon>Catalimonadaceae</taxon>
        <taxon>Catalinimonas</taxon>
    </lineage>
</organism>
<keyword evidence="1" id="KW-0560">Oxidoreductase</keyword>
<dbReference type="PANTHER" id="PTHR35446:SF2">
    <property type="entry name" value="CARBOXYMUCONOLACTONE DECARBOXYLASE-LIKE DOMAIN-CONTAINING PROTEIN"/>
    <property type="match status" value="1"/>
</dbReference>
<dbReference type="STRING" id="1075417.SAMN05421823_11351"/>
<dbReference type="AlphaFoldDB" id="A0A1G9T0N7"/>
<gene>
    <name evidence="1" type="ORF">SAMN05421823_11351</name>
</gene>
<accession>A0A1G9T0N7</accession>
<dbReference type="RefSeq" id="WP_089687476.1">
    <property type="nucleotide sequence ID" value="NZ_FNFO01000013.1"/>
</dbReference>
<dbReference type="Gene3D" id="1.20.1290.10">
    <property type="entry name" value="AhpD-like"/>
    <property type="match status" value="1"/>
</dbReference>
<dbReference type="EMBL" id="FNFO01000013">
    <property type="protein sequence ID" value="SDM41206.1"/>
    <property type="molecule type" value="Genomic_DNA"/>
</dbReference>
<evidence type="ECO:0000313" key="1">
    <source>
        <dbReference type="EMBL" id="SDM41206.1"/>
    </source>
</evidence>
<name>A0A1G9T0N7_9BACT</name>
<dbReference type="InterPro" id="IPR029032">
    <property type="entry name" value="AhpD-like"/>
</dbReference>
<dbReference type="PANTHER" id="PTHR35446">
    <property type="entry name" value="SI:CH211-175M2.5"/>
    <property type="match status" value="1"/>
</dbReference>
<keyword evidence="2" id="KW-1185">Reference proteome</keyword>
<sequence length="191" mass="21480">MQTHFHARFPLVEFEAASPEVKLLYQETMREMGLPFVLNWFKCQGANAILLRGNWEKLKCTLLRGKVPLVLKQLIIYHISRQKGCLYCAHVHGIAVNQLASTLTDQPAPSLTEDLDQEFVPASYRQAIRVVTKCAMDAHATSDDDFEALRAEGFSDQEIQELMSMADLTNMLNTIADIAGIPIDDELLSSR</sequence>
<keyword evidence="1" id="KW-0575">Peroxidase</keyword>
<protein>
    <submittedName>
        <fullName evidence="1">Alkylhydroperoxidase AhpD family core domain-containing protein</fullName>
    </submittedName>
</protein>
<dbReference type="GO" id="GO:0004601">
    <property type="term" value="F:peroxidase activity"/>
    <property type="evidence" value="ECO:0007669"/>
    <property type="project" value="UniProtKB-KW"/>
</dbReference>
<evidence type="ECO:0000313" key="2">
    <source>
        <dbReference type="Proteomes" id="UP000198510"/>
    </source>
</evidence>
<dbReference type="SUPFAM" id="SSF69118">
    <property type="entry name" value="AhpD-like"/>
    <property type="match status" value="1"/>
</dbReference>
<dbReference type="Proteomes" id="UP000198510">
    <property type="component" value="Unassembled WGS sequence"/>
</dbReference>
<reference evidence="1 2" key="1">
    <citation type="submission" date="2016-10" db="EMBL/GenBank/DDBJ databases">
        <authorList>
            <person name="de Groot N.N."/>
        </authorList>
    </citation>
    <scope>NUCLEOTIDE SEQUENCE [LARGE SCALE GENOMIC DNA]</scope>
    <source>
        <strain evidence="1 2">DSM 25186</strain>
    </source>
</reference>
<dbReference type="OrthoDB" id="9808310at2"/>